<keyword evidence="2" id="KW-0812">Transmembrane</keyword>
<evidence type="ECO:0000313" key="5">
    <source>
        <dbReference type="Proteomes" id="UP001295684"/>
    </source>
</evidence>
<feature type="transmembrane region" description="Helical" evidence="2">
    <location>
        <begin position="129"/>
        <end position="148"/>
    </location>
</feature>
<gene>
    <name evidence="4" type="ORF">ECRASSUSDP1_LOCUS17023</name>
</gene>
<dbReference type="SMART" id="SM00714">
    <property type="entry name" value="LITAF"/>
    <property type="match status" value="1"/>
</dbReference>
<reference evidence="4" key="1">
    <citation type="submission" date="2023-07" db="EMBL/GenBank/DDBJ databases">
        <authorList>
            <consortium name="AG Swart"/>
            <person name="Singh M."/>
            <person name="Singh A."/>
            <person name="Seah K."/>
            <person name="Emmerich C."/>
        </authorList>
    </citation>
    <scope>NUCLEOTIDE SEQUENCE</scope>
    <source>
        <strain evidence="4">DP1</strain>
    </source>
</reference>
<evidence type="ECO:0000256" key="1">
    <source>
        <dbReference type="SAM" id="MobiDB-lite"/>
    </source>
</evidence>
<evidence type="ECO:0000259" key="3">
    <source>
        <dbReference type="PROSITE" id="PS51837"/>
    </source>
</evidence>
<feature type="region of interest" description="Disordered" evidence="1">
    <location>
        <begin position="306"/>
        <end position="325"/>
    </location>
</feature>
<dbReference type="Proteomes" id="UP001295684">
    <property type="component" value="Unassembled WGS sequence"/>
</dbReference>
<dbReference type="PROSITE" id="PS51837">
    <property type="entry name" value="LITAF"/>
    <property type="match status" value="1"/>
</dbReference>
<protein>
    <recommendedName>
        <fullName evidence="3">LITAF domain-containing protein</fullName>
    </recommendedName>
</protein>
<keyword evidence="5" id="KW-1185">Reference proteome</keyword>
<dbReference type="Pfam" id="PF10601">
    <property type="entry name" value="zf-LITAF-like"/>
    <property type="match status" value="1"/>
</dbReference>
<name>A0AAD1XN04_EUPCR</name>
<accession>A0AAD1XN04</accession>
<dbReference type="EMBL" id="CAMPGE010017153">
    <property type="protein sequence ID" value="CAI2375660.1"/>
    <property type="molecule type" value="Genomic_DNA"/>
</dbReference>
<comment type="caution">
    <text evidence="4">The sequence shown here is derived from an EMBL/GenBank/DDBJ whole genome shotgun (WGS) entry which is preliminary data.</text>
</comment>
<organism evidence="4 5">
    <name type="scientific">Euplotes crassus</name>
    <dbReference type="NCBI Taxonomy" id="5936"/>
    <lineage>
        <taxon>Eukaryota</taxon>
        <taxon>Sar</taxon>
        <taxon>Alveolata</taxon>
        <taxon>Ciliophora</taxon>
        <taxon>Intramacronucleata</taxon>
        <taxon>Spirotrichea</taxon>
        <taxon>Hypotrichia</taxon>
        <taxon>Euplotida</taxon>
        <taxon>Euplotidae</taxon>
        <taxon>Moneuplotes</taxon>
    </lineage>
</organism>
<keyword evidence="2" id="KW-1133">Transmembrane helix</keyword>
<proteinExistence type="predicted"/>
<feature type="transmembrane region" description="Helical" evidence="2">
    <location>
        <begin position="55"/>
        <end position="83"/>
    </location>
</feature>
<evidence type="ECO:0000256" key="2">
    <source>
        <dbReference type="SAM" id="Phobius"/>
    </source>
</evidence>
<evidence type="ECO:0000313" key="4">
    <source>
        <dbReference type="EMBL" id="CAI2375660.1"/>
    </source>
</evidence>
<dbReference type="AlphaFoldDB" id="A0AAD1XN04"/>
<dbReference type="InterPro" id="IPR006629">
    <property type="entry name" value="LITAF"/>
</dbReference>
<feature type="domain" description="LITAF" evidence="3">
    <location>
        <begin position="16"/>
        <end position="102"/>
    </location>
</feature>
<sequence>MHQRPNTEGEGDKDKDKQVLVDEEGETLLDVNPMKKKCKECKIEVVTYVEHELSAYFYLFLLVSLFLFGWTFIFLLPFAYLLLQNVVHRCSQCLNEIGTRHMFGLPDFSQDILTLRLGKSMIIVVQRKIGIAIISVFMLIFLYFSWFYNFGALEVTNDSKESIEIAAGWEEFHEDCGSNVILSNGVRANEIYHNKYHKNIVNWSGYFIDYRKSQAITFGENSHSINILIKMEPSETETEPDIVLSISGNIAKAHQSLIQSLEKGDEINFQAKFMALGDEIRVNHLHAITLTKTGLNKQLPDIIINESGLPSPVPENSSSSSSDNN</sequence>
<keyword evidence="2" id="KW-0472">Membrane</keyword>